<dbReference type="EMBL" id="JBHLTN010000007">
    <property type="protein sequence ID" value="MFC0591909.1"/>
    <property type="molecule type" value="Genomic_DNA"/>
</dbReference>
<evidence type="ECO:0000256" key="3">
    <source>
        <dbReference type="HAMAP-Rule" id="MF_01151"/>
    </source>
</evidence>
<protein>
    <recommendedName>
        <fullName evidence="3">Protein GrpE</fullName>
    </recommendedName>
    <alternativeName>
        <fullName evidence="3">HSP-70 cofactor</fullName>
    </alternativeName>
</protein>
<organism evidence="6 7">
    <name type="scientific">Ottowia pentelensis</name>
    <dbReference type="NCBI Taxonomy" id="511108"/>
    <lineage>
        <taxon>Bacteria</taxon>
        <taxon>Pseudomonadati</taxon>
        <taxon>Pseudomonadota</taxon>
        <taxon>Betaproteobacteria</taxon>
        <taxon>Burkholderiales</taxon>
        <taxon>Comamonadaceae</taxon>
        <taxon>Ottowia</taxon>
    </lineage>
</organism>
<reference evidence="6 7" key="1">
    <citation type="submission" date="2024-09" db="EMBL/GenBank/DDBJ databases">
        <authorList>
            <person name="Sun Q."/>
            <person name="Mori K."/>
        </authorList>
    </citation>
    <scope>NUCLEOTIDE SEQUENCE [LARGE SCALE GENOMIC DNA]</scope>
    <source>
        <strain evidence="6 7">NCAIM B.02336</strain>
    </source>
</reference>
<dbReference type="NCBIfam" id="NF010737">
    <property type="entry name" value="PRK14139.1"/>
    <property type="match status" value="1"/>
</dbReference>
<sequence length="194" mass="20829">MSDPNYNPPGAPRPPSPFDSPLSPEEMEAAAAADAADSMAQEQNTQAELTALQAKVTDLVEQAMRAQAEAQNARRRADEEVAKVRKFAVESFAESLLAVVDSLEAALKVENASAEQLLEGTQATHRQLMSVLERNKVSEVNPAPGARFDPTREQAIAMVPADQDPNTIVAVLQKGYVIAERVLRPAMVTVAAPK</sequence>
<feature type="region of interest" description="Disordered" evidence="5">
    <location>
        <begin position="1"/>
        <end position="47"/>
    </location>
</feature>
<dbReference type="Gene3D" id="2.30.22.10">
    <property type="entry name" value="Head domain of nucleotide exchange factor GrpE"/>
    <property type="match status" value="1"/>
</dbReference>
<dbReference type="CDD" id="cd00446">
    <property type="entry name" value="GrpE"/>
    <property type="match status" value="1"/>
</dbReference>
<dbReference type="HAMAP" id="MF_01151">
    <property type="entry name" value="GrpE"/>
    <property type="match status" value="1"/>
</dbReference>
<evidence type="ECO:0000256" key="5">
    <source>
        <dbReference type="SAM" id="MobiDB-lite"/>
    </source>
</evidence>
<comment type="subunit">
    <text evidence="3">Homodimer.</text>
</comment>
<dbReference type="PANTHER" id="PTHR21237:SF23">
    <property type="entry name" value="GRPE PROTEIN HOMOLOG, MITOCHONDRIAL"/>
    <property type="match status" value="1"/>
</dbReference>
<dbReference type="Gene3D" id="3.90.20.20">
    <property type="match status" value="1"/>
</dbReference>
<evidence type="ECO:0000313" key="7">
    <source>
        <dbReference type="Proteomes" id="UP001589834"/>
    </source>
</evidence>
<dbReference type="PRINTS" id="PR00773">
    <property type="entry name" value="GRPEPROTEIN"/>
</dbReference>
<gene>
    <name evidence="3 6" type="primary">grpE</name>
    <name evidence="6" type="ORF">ACFFGG_05000</name>
</gene>
<feature type="compositionally biased region" description="Low complexity" evidence="5">
    <location>
        <begin position="19"/>
        <end position="43"/>
    </location>
</feature>
<name>A0ABV6PQR7_9BURK</name>
<dbReference type="PANTHER" id="PTHR21237">
    <property type="entry name" value="GRPE PROTEIN"/>
    <property type="match status" value="1"/>
</dbReference>
<evidence type="ECO:0000256" key="2">
    <source>
        <dbReference type="ARBA" id="ARBA00023186"/>
    </source>
</evidence>
<keyword evidence="7" id="KW-1185">Reference proteome</keyword>
<comment type="function">
    <text evidence="3">Participates actively in the response to hyperosmotic and heat shock by preventing the aggregation of stress-denatured proteins, in association with DnaK and GrpE. It is the nucleotide exchange factor for DnaK and may function as a thermosensor. Unfolded proteins bind initially to DnaJ; upon interaction with the DnaJ-bound protein, DnaK hydrolyzes its bound ATP, resulting in the formation of a stable complex. GrpE releases ADP from DnaK; ATP binding to DnaK triggers the release of the substrate protein, thus completing the reaction cycle. Several rounds of ATP-dependent interactions between DnaJ, DnaK and GrpE are required for fully efficient folding.</text>
</comment>
<comment type="similarity">
    <text evidence="1 3 4">Belongs to the GrpE family.</text>
</comment>
<dbReference type="InterPro" id="IPR000740">
    <property type="entry name" value="GrpE"/>
</dbReference>
<feature type="compositionally biased region" description="Pro residues" evidence="5">
    <location>
        <begin position="1"/>
        <end position="18"/>
    </location>
</feature>
<dbReference type="InterPro" id="IPR013805">
    <property type="entry name" value="GrpE_CC"/>
</dbReference>
<dbReference type="SUPFAM" id="SSF51064">
    <property type="entry name" value="Head domain of nucleotide exchange factor GrpE"/>
    <property type="match status" value="1"/>
</dbReference>
<evidence type="ECO:0000256" key="4">
    <source>
        <dbReference type="RuleBase" id="RU004478"/>
    </source>
</evidence>
<keyword evidence="3" id="KW-0346">Stress response</keyword>
<dbReference type="RefSeq" id="WP_377480527.1">
    <property type="nucleotide sequence ID" value="NZ_JBHLTN010000007.1"/>
</dbReference>
<evidence type="ECO:0000313" key="6">
    <source>
        <dbReference type="EMBL" id="MFC0591909.1"/>
    </source>
</evidence>
<dbReference type="Pfam" id="PF01025">
    <property type="entry name" value="GrpE"/>
    <property type="match status" value="1"/>
</dbReference>
<dbReference type="SUPFAM" id="SSF58014">
    <property type="entry name" value="Coiled-coil domain of nucleotide exchange factor GrpE"/>
    <property type="match status" value="1"/>
</dbReference>
<proteinExistence type="inferred from homology"/>
<evidence type="ECO:0000256" key="1">
    <source>
        <dbReference type="ARBA" id="ARBA00009054"/>
    </source>
</evidence>
<comment type="caution">
    <text evidence="6">The sequence shown here is derived from an EMBL/GenBank/DDBJ whole genome shotgun (WGS) entry which is preliminary data.</text>
</comment>
<comment type="subcellular location">
    <subcellularLocation>
        <location evidence="3">Cytoplasm</location>
    </subcellularLocation>
</comment>
<keyword evidence="2 3" id="KW-0143">Chaperone</keyword>
<dbReference type="InterPro" id="IPR009012">
    <property type="entry name" value="GrpE_head"/>
</dbReference>
<dbReference type="Proteomes" id="UP001589834">
    <property type="component" value="Unassembled WGS sequence"/>
</dbReference>
<accession>A0ABV6PQR7</accession>
<keyword evidence="3" id="KW-0963">Cytoplasm</keyword>